<evidence type="ECO:0000256" key="2">
    <source>
        <dbReference type="ARBA" id="ARBA00022801"/>
    </source>
</evidence>
<dbReference type="InterPro" id="IPR029058">
    <property type="entry name" value="AB_hydrolase_fold"/>
</dbReference>
<feature type="domain" description="Alpha/beta hydrolase fold-3" evidence="5">
    <location>
        <begin position="76"/>
        <end position="256"/>
    </location>
</feature>
<dbReference type="InterPro" id="IPR013094">
    <property type="entry name" value="AB_hydrolase_3"/>
</dbReference>
<name>A0A1I5F669_9ACTN</name>
<feature type="region of interest" description="Disordered" evidence="4">
    <location>
        <begin position="284"/>
        <end position="310"/>
    </location>
</feature>
<evidence type="ECO:0000256" key="4">
    <source>
        <dbReference type="SAM" id="MobiDB-lite"/>
    </source>
</evidence>
<dbReference type="Pfam" id="PF07859">
    <property type="entry name" value="Abhydrolase_3"/>
    <property type="match status" value="1"/>
</dbReference>
<gene>
    <name evidence="6" type="ORF">SAMN05660359_01906</name>
</gene>
<evidence type="ECO:0000256" key="3">
    <source>
        <dbReference type="PROSITE-ProRule" id="PRU10038"/>
    </source>
</evidence>
<dbReference type="InterPro" id="IPR050300">
    <property type="entry name" value="GDXG_lipolytic_enzyme"/>
</dbReference>
<evidence type="ECO:0000259" key="5">
    <source>
        <dbReference type="Pfam" id="PF07859"/>
    </source>
</evidence>
<sequence length="363" mass="38220">MPVHPQARAFLDMVADAPPLDTCTVEENRAQLAAVVPLTGEPAALAEVRDTTVPGPAGDLPVRVYRPTADDGLPAVAYFHGGGWVLGDLDTHDTTCRDLARYSGSVVVSVDYRRAPEAPFPAAFDDCLAVTRALLDGSAGLGTDSARVAVAGDSAGGNLAAGIAQALRGARPPLAHQVLIYPLVDASTGRTGSYDTYGDGHFLTHRDIDWFLTAYGGDADRSDPRLSPAVTTDLGGLAPATVVTAECDPPRRRGCRVRPGTGRGRRPDRVRVLRRAGAPLRAARWPHRRRARGTPAHRPPSGGVLRQRPGLPLRAGAVSRRQPGPAVTPARRAVLEQVAGRVPARSPDGVRVGVDAPRVVGVR</sequence>
<reference evidence="7" key="1">
    <citation type="submission" date="2016-10" db="EMBL/GenBank/DDBJ databases">
        <authorList>
            <person name="Varghese N."/>
            <person name="Submissions S."/>
        </authorList>
    </citation>
    <scope>NUCLEOTIDE SEQUENCE [LARGE SCALE GENOMIC DNA]</scope>
    <source>
        <strain evidence="7">DSM 43161</strain>
    </source>
</reference>
<protein>
    <submittedName>
        <fullName evidence="6">Alpha/beta hydrolase fold</fullName>
    </submittedName>
</protein>
<keyword evidence="7" id="KW-1185">Reference proteome</keyword>
<dbReference type="InterPro" id="IPR033140">
    <property type="entry name" value="Lipase_GDXG_put_SER_AS"/>
</dbReference>
<dbReference type="RefSeq" id="WP_208976701.1">
    <property type="nucleotide sequence ID" value="NZ_FOWE01000004.1"/>
</dbReference>
<organism evidence="6 7">
    <name type="scientific">Geodermatophilus obscurus</name>
    <dbReference type="NCBI Taxonomy" id="1861"/>
    <lineage>
        <taxon>Bacteria</taxon>
        <taxon>Bacillati</taxon>
        <taxon>Actinomycetota</taxon>
        <taxon>Actinomycetes</taxon>
        <taxon>Geodermatophilales</taxon>
        <taxon>Geodermatophilaceae</taxon>
        <taxon>Geodermatophilus</taxon>
    </lineage>
</organism>
<comment type="similarity">
    <text evidence="1">Belongs to the 'GDXG' lipolytic enzyme family.</text>
</comment>
<dbReference type="Proteomes" id="UP000183642">
    <property type="component" value="Unassembled WGS sequence"/>
</dbReference>
<evidence type="ECO:0000256" key="1">
    <source>
        <dbReference type="ARBA" id="ARBA00010515"/>
    </source>
</evidence>
<dbReference type="PANTHER" id="PTHR48081">
    <property type="entry name" value="AB HYDROLASE SUPERFAMILY PROTEIN C4A8.06C"/>
    <property type="match status" value="1"/>
</dbReference>
<evidence type="ECO:0000313" key="7">
    <source>
        <dbReference type="Proteomes" id="UP000183642"/>
    </source>
</evidence>
<dbReference type="PROSITE" id="PS01174">
    <property type="entry name" value="LIPASE_GDXG_SER"/>
    <property type="match status" value="1"/>
</dbReference>
<accession>A0A1I5F669</accession>
<dbReference type="Gene3D" id="3.40.50.1820">
    <property type="entry name" value="alpha/beta hydrolase"/>
    <property type="match status" value="1"/>
</dbReference>
<keyword evidence="2 6" id="KW-0378">Hydrolase</keyword>
<dbReference type="EMBL" id="FOWE01000004">
    <property type="protein sequence ID" value="SFO19173.1"/>
    <property type="molecule type" value="Genomic_DNA"/>
</dbReference>
<feature type="active site" evidence="3">
    <location>
        <position position="154"/>
    </location>
</feature>
<dbReference type="AlphaFoldDB" id="A0A1I5F669"/>
<dbReference type="PANTHER" id="PTHR48081:SF8">
    <property type="entry name" value="ALPHA_BETA HYDROLASE FOLD-3 DOMAIN-CONTAINING PROTEIN-RELATED"/>
    <property type="match status" value="1"/>
</dbReference>
<proteinExistence type="inferred from homology"/>
<dbReference type="GO" id="GO:0016787">
    <property type="term" value="F:hydrolase activity"/>
    <property type="evidence" value="ECO:0007669"/>
    <property type="project" value="UniProtKB-KW"/>
</dbReference>
<dbReference type="SUPFAM" id="SSF53474">
    <property type="entry name" value="alpha/beta-Hydrolases"/>
    <property type="match status" value="1"/>
</dbReference>
<evidence type="ECO:0000313" key="6">
    <source>
        <dbReference type="EMBL" id="SFO19173.1"/>
    </source>
</evidence>